<dbReference type="InterPro" id="IPR036412">
    <property type="entry name" value="HAD-like_sf"/>
</dbReference>
<keyword evidence="2" id="KW-1185">Reference proteome</keyword>
<name>A0ABW3MA75_9PSEU</name>
<evidence type="ECO:0008006" key="3">
    <source>
        <dbReference type="Google" id="ProtNLM"/>
    </source>
</evidence>
<dbReference type="Gene3D" id="3.40.50.1000">
    <property type="entry name" value="HAD superfamily/HAD-like"/>
    <property type="match status" value="1"/>
</dbReference>
<dbReference type="SUPFAM" id="SSF56784">
    <property type="entry name" value="HAD-like"/>
    <property type="match status" value="1"/>
</dbReference>
<accession>A0ABW3MA75</accession>
<reference evidence="2" key="1">
    <citation type="journal article" date="2019" name="Int. J. Syst. Evol. Microbiol.">
        <title>The Global Catalogue of Microorganisms (GCM) 10K type strain sequencing project: providing services to taxonomists for standard genome sequencing and annotation.</title>
        <authorList>
            <consortium name="The Broad Institute Genomics Platform"/>
            <consortium name="The Broad Institute Genome Sequencing Center for Infectious Disease"/>
            <person name="Wu L."/>
            <person name="Ma J."/>
        </authorList>
    </citation>
    <scope>NUCLEOTIDE SEQUENCE [LARGE SCALE GENOMIC DNA]</scope>
    <source>
        <strain evidence="2">JCM 31486</strain>
    </source>
</reference>
<gene>
    <name evidence="1" type="ORF">ACFQ1S_09730</name>
</gene>
<evidence type="ECO:0000313" key="2">
    <source>
        <dbReference type="Proteomes" id="UP001597045"/>
    </source>
</evidence>
<dbReference type="InterPro" id="IPR023198">
    <property type="entry name" value="PGP-like_dom2"/>
</dbReference>
<evidence type="ECO:0000313" key="1">
    <source>
        <dbReference type="EMBL" id="MFD1045820.1"/>
    </source>
</evidence>
<proteinExistence type="predicted"/>
<sequence>MIGLPDAIRGLLFDLDGVLTGTAELHRQAWKRTFDDFLAGLREPRTLPTPPLAAYGSADEDLR</sequence>
<protein>
    <recommendedName>
        <fullName evidence="3">Hydrolase</fullName>
    </recommendedName>
</protein>
<dbReference type="Gene3D" id="1.10.150.240">
    <property type="entry name" value="Putative phosphatase, domain 2"/>
    <property type="match status" value="1"/>
</dbReference>
<dbReference type="InterPro" id="IPR023214">
    <property type="entry name" value="HAD_sf"/>
</dbReference>
<organism evidence="1 2">
    <name type="scientific">Kibdelosporangium lantanae</name>
    <dbReference type="NCBI Taxonomy" id="1497396"/>
    <lineage>
        <taxon>Bacteria</taxon>
        <taxon>Bacillati</taxon>
        <taxon>Actinomycetota</taxon>
        <taxon>Actinomycetes</taxon>
        <taxon>Pseudonocardiales</taxon>
        <taxon>Pseudonocardiaceae</taxon>
        <taxon>Kibdelosporangium</taxon>
    </lineage>
</organism>
<comment type="caution">
    <text evidence="1">The sequence shown here is derived from an EMBL/GenBank/DDBJ whole genome shotgun (WGS) entry which is preliminary data.</text>
</comment>
<dbReference type="EMBL" id="JBHTIS010000424">
    <property type="protein sequence ID" value="MFD1045820.1"/>
    <property type="molecule type" value="Genomic_DNA"/>
</dbReference>
<dbReference type="Proteomes" id="UP001597045">
    <property type="component" value="Unassembled WGS sequence"/>
</dbReference>